<dbReference type="Proteomes" id="UP000243426">
    <property type="component" value="Chromosome I"/>
</dbReference>
<proteinExistence type="predicted"/>
<name>A0A1H1SKJ1_9GAMM</name>
<dbReference type="AlphaFoldDB" id="A0A1H1SKJ1"/>
<protein>
    <submittedName>
        <fullName evidence="1">Uncharacterized protein</fullName>
    </submittedName>
</protein>
<accession>A0A1H1SKJ1</accession>
<dbReference type="RefSeq" id="WP_090273214.1">
    <property type="nucleotide sequence ID" value="NZ_LT629748.1"/>
</dbReference>
<evidence type="ECO:0000313" key="2">
    <source>
        <dbReference type="Proteomes" id="UP000243426"/>
    </source>
</evidence>
<dbReference type="EMBL" id="LT629748">
    <property type="protein sequence ID" value="SDS48517.1"/>
    <property type="molecule type" value="Genomic_DNA"/>
</dbReference>
<sequence length="63" mass="7191">MYPDPKRIRKHRATLNLDDYEQGLIDALVNYTGLSQAELLRRLALSEARDLLLAEPNVERAIA</sequence>
<reference evidence="2" key="1">
    <citation type="submission" date="2016-10" db="EMBL/GenBank/DDBJ databases">
        <authorList>
            <person name="Varghese N."/>
            <person name="Submissions S."/>
        </authorList>
    </citation>
    <scope>NUCLEOTIDE SEQUENCE [LARGE SCALE GENOMIC DNA]</scope>
    <source>
        <strain evidence="2">2SM5</strain>
    </source>
</reference>
<keyword evidence="2" id="KW-1185">Reference proteome</keyword>
<gene>
    <name evidence="1" type="ORF">SAMN05216198_2057</name>
</gene>
<organism evidence="1 2">
    <name type="scientific">Halopseudomonas litoralis</name>
    <dbReference type="NCBI Taxonomy" id="797277"/>
    <lineage>
        <taxon>Bacteria</taxon>
        <taxon>Pseudomonadati</taxon>
        <taxon>Pseudomonadota</taxon>
        <taxon>Gammaproteobacteria</taxon>
        <taxon>Pseudomonadales</taxon>
        <taxon>Pseudomonadaceae</taxon>
        <taxon>Halopseudomonas</taxon>
    </lineage>
</organism>
<dbReference type="STRING" id="797277.SAMN05216198_2057"/>
<evidence type="ECO:0000313" key="1">
    <source>
        <dbReference type="EMBL" id="SDS48517.1"/>
    </source>
</evidence>
<dbReference type="OrthoDB" id="8704583at2"/>